<dbReference type="CDD" id="cd05237">
    <property type="entry name" value="UDP_invert_4-6DH_SDR_e"/>
    <property type="match status" value="1"/>
</dbReference>
<dbReference type="InterPro" id="IPR003869">
    <property type="entry name" value="Polysac_CapD-like"/>
</dbReference>
<dbReference type="RefSeq" id="WP_204131558.1">
    <property type="nucleotide sequence ID" value="NZ_JAFDVD010000012.1"/>
</dbReference>
<organism evidence="4 5">
    <name type="scientific">Phycicoccus sonneratiae</name>
    <dbReference type="NCBI Taxonomy" id="2807628"/>
    <lineage>
        <taxon>Bacteria</taxon>
        <taxon>Bacillati</taxon>
        <taxon>Actinomycetota</taxon>
        <taxon>Actinomycetes</taxon>
        <taxon>Micrococcales</taxon>
        <taxon>Intrasporangiaceae</taxon>
        <taxon>Phycicoccus</taxon>
    </lineage>
</organism>
<dbReference type="Gene3D" id="3.40.50.720">
    <property type="entry name" value="NAD(P)-binding Rossmann-like Domain"/>
    <property type="match status" value="2"/>
</dbReference>
<keyword evidence="2" id="KW-1133">Transmembrane helix</keyword>
<sequence>MALFTVRRALVTRLGWTLVDAACWAAALTLAAILRLDFALPVEYARGLVLGALLVAVLQTGIGWLWGPYAVSHELGSFEEAGELARATVGTGAVLAVLVAATDAIALPRSVPVTGTVLALSAMFAGRFVVRARSTRRTRASAGARRAIVFGAGAGGRVLVRSLTRDPGSGIQAVALLDDDGAKQRLTISGVRVRGRRTDLATVAADREADTLIIAVPSASAELVRELSSRAADAGLSVLVLPPVRELFGQRPTAGDLRDLDVADLLGRQPVDLDMAVISQQLSGRRVLVTGAGGSIGSELCRQISRFFPEQLFMLDRDESGLHATQMSIEGQALLDTDSLVLCDIRDVEAVREVFERTRPDVVFHAAALKHLTLLERHPDEALKTNVVGTANVIDAARRVGVDTFVNISTDKAANPSCVLGWSKRIAERLTAAADAHEPHARYTSVRFGNVLGSRGSVVLSFTEQIRQGGPVTVTHPDVERYFMLIPEACQLVLQAGSIGTGGEVMVLDMGTPVNITEMARTMIHLSGRPDIEIVYTGLRPGEKLSEELFTPGEEVRASAHPLVTSVLVPGLDADGLHLPSSADVRSWLVAYSGTGPVSSRS</sequence>
<evidence type="ECO:0000256" key="1">
    <source>
        <dbReference type="ARBA" id="ARBA00007430"/>
    </source>
</evidence>
<dbReference type="Pfam" id="PF13727">
    <property type="entry name" value="CoA_binding_3"/>
    <property type="match status" value="1"/>
</dbReference>
<evidence type="ECO:0000259" key="3">
    <source>
        <dbReference type="Pfam" id="PF02719"/>
    </source>
</evidence>
<evidence type="ECO:0000256" key="2">
    <source>
        <dbReference type="SAM" id="Phobius"/>
    </source>
</evidence>
<keyword evidence="2" id="KW-0472">Membrane</keyword>
<comment type="caution">
    <text evidence="4">The sequence shown here is derived from an EMBL/GenBank/DDBJ whole genome shotgun (WGS) entry which is preliminary data.</text>
</comment>
<dbReference type="Proteomes" id="UP001430172">
    <property type="component" value="Unassembled WGS sequence"/>
</dbReference>
<comment type="similarity">
    <text evidence="1">Belongs to the polysaccharide synthase family.</text>
</comment>
<proteinExistence type="inferred from homology"/>
<keyword evidence="5" id="KW-1185">Reference proteome</keyword>
<protein>
    <submittedName>
        <fullName evidence="4">Polysaccharide biosynthesis protein</fullName>
    </submittedName>
</protein>
<dbReference type="Pfam" id="PF02719">
    <property type="entry name" value="Polysacc_synt_2"/>
    <property type="match status" value="1"/>
</dbReference>
<dbReference type="EMBL" id="JAFDVD010000012">
    <property type="protein sequence ID" value="MBM6401103.1"/>
    <property type="molecule type" value="Genomic_DNA"/>
</dbReference>
<reference evidence="4" key="1">
    <citation type="submission" date="2021-02" db="EMBL/GenBank/DDBJ databases">
        <title>Phycicoccus sp. MQZ13P-5T, whole genome shotgun sequence.</title>
        <authorList>
            <person name="Tuo L."/>
        </authorList>
    </citation>
    <scope>NUCLEOTIDE SEQUENCE</scope>
    <source>
        <strain evidence="4">MQZ13P-5</strain>
    </source>
</reference>
<gene>
    <name evidence="4" type="ORF">JQN70_11940</name>
</gene>
<feature type="domain" description="Polysaccharide biosynthesis protein CapD-like" evidence="3">
    <location>
        <begin position="287"/>
        <end position="564"/>
    </location>
</feature>
<feature type="transmembrane region" description="Helical" evidence="2">
    <location>
        <begin position="87"/>
        <end position="107"/>
    </location>
</feature>
<accession>A0ABS2CMK9</accession>
<dbReference type="PANTHER" id="PTHR43318">
    <property type="entry name" value="UDP-N-ACETYLGLUCOSAMINE 4,6-DEHYDRATASE"/>
    <property type="match status" value="1"/>
</dbReference>
<dbReference type="SUPFAM" id="SSF51735">
    <property type="entry name" value="NAD(P)-binding Rossmann-fold domains"/>
    <property type="match status" value="2"/>
</dbReference>
<dbReference type="InterPro" id="IPR036291">
    <property type="entry name" value="NAD(P)-bd_dom_sf"/>
</dbReference>
<dbReference type="InterPro" id="IPR051203">
    <property type="entry name" value="Polysaccharide_Synthase-Rel"/>
</dbReference>
<feature type="transmembrane region" description="Helical" evidence="2">
    <location>
        <begin position="47"/>
        <end position="66"/>
    </location>
</feature>
<evidence type="ECO:0000313" key="5">
    <source>
        <dbReference type="Proteomes" id="UP001430172"/>
    </source>
</evidence>
<name>A0ABS2CMK9_9MICO</name>
<evidence type="ECO:0000313" key="4">
    <source>
        <dbReference type="EMBL" id="MBM6401103.1"/>
    </source>
</evidence>
<feature type="transmembrane region" description="Helical" evidence="2">
    <location>
        <begin position="113"/>
        <end position="130"/>
    </location>
</feature>
<dbReference type="PANTHER" id="PTHR43318:SF1">
    <property type="entry name" value="POLYSACCHARIDE BIOSYNTHESIS PROTEIN EPSC-RELATED"/>
    <property type="match status" value="1"/>
</dbReference>
<keyword evidence="2" id="KW-0812">Transmembrane</keyword>